<comment type="similarity">
    <text evidence="1">Belongs to the BlaI transcriptional regulatory family.</text>
</comment>
<dbReference type="Gene3D" id="1.10.10.10">
    <property type="entry name" value="Winged helix-like DNA-binding domain superfamily/Winged helix DNA-binding domain"/>
    <property type="match status" value="1"/>
</dbReference>
<name>A0ABT9YUU3_9STRE</name>
<keyword evidence="2" id="KW-0805">Transcription regulation</keyword>
<evidence type="ECO:0000256" key="2">
    <source>
        <dbReference type="ARBA" id="ARBA00023015"/>
    </source>
</evidence>
<evidence type="ECO:0000256" key="4">
    <source>
        <dbReference type="ARBA" id="ARBA00023163"/>
    </source>
</evidence>
<dbReference type="NCBIfam" id="TIGR02698">
    <property type="entry name" value="CopY_TcrY"/>
    <property type="match status" value="1"/>
</dbReference>
<comment type="caution">
    <text evidence="5">The sequence shown here is derived from an EMBL/GenBank/DDBJ whole genome shotgun (WGS) entry which is preliminary data.</text>
</comment>
<gene>
    <name evidence="5" type="ORF">J2S23_001435</name>
</gene>
<accession>A0ABT9YUU3</accession>
<evidence type="ECO:0000256" key="1">
    <source>
        <dbReference type="ARBA" id="ARBA00011046"/>
    </source>
</evidence>
<dbReference type="PIRSF" id="PIRSF019455">
    <property type="entry name" value="CopR_AtkY"/>
    <property type="match status" value="1"/>
</dbReference>
<dbReference type="EMBL" id="JAUSTM010000013">
    <property type="protein sequence ID" value="MDQ0222875.1"/>
    <property type="molecule type" value="Genomic_DNA"/>
</dbReference>
<dbReference type="Pfam" id="PF03965">
    <property type="entry name" value="Penicillinase_R"/>
    <property type="match status" value="1"/>
</dbReference>
<evidence type="ECO:0000313" key="6">
    <source>
        <dbReference type="Proteomes" id="UP001223079"/>
    </source>
</evidence>
<evidence type="ECO:0000256" key="3">
    <source>
        <dbReference type="ARBA" id="ARBA00023125"/>
    </source>
</evidence>
<protein>
    <submittedName>
        <fullName evidence="5">CopY/TcrY family copper transport repressor</fullName>
    </submittedName>
</protein>
<dbReference type="InterPro" id="IPR036390">
    <property type="entry name" value="WH_DNA-bd_sf"/>
</dbReference>
<dbReference type="SUPFAM" id="SSF46785">
    <property type="entry name" value="Winged helix' DNA-binding domain"/>
    <property type="match status" value="1"/>
</dbReference>
<dbReference type="Proteomes" id="UP001223079">
    <property type="component" value="Unassembled WGS sequence"/>
</dbReference>
<organism evidence="5 6">
    <name type="scientific">Streptococcus moroccensis</name>
    <dbReference type="NCBI Taxonomy" id="1451356"/>
    <lineage>
        <taxon>Bacteria</taxon>
        <taxon>Bacillati</taxon>
        <taxon>Bacillota</taxon>
        <taxon>Bacilli</taxon>
        <taxon>Lactobacillales</taxon>
        <taxon>Streptococcaceae</taxon>
        <taxon>Streptococcus</taxon>
    </lineage>
</organism>
<proteinExistence type="inferred from homology"/>
<sequence length="149" mass="16289">MERESMSQAEWQVMRVLWANPGATSAQVIAHLSKAYNWQAATIKTLLGRLKTKGLVRTEQVGKKFAYYAQVSEADHLTQSLETIQSSICNTKHVDLVSLLLSQGEFSQADLERISQEALAQKTTAPATLACNCLAGQCTCGQHGGHCHD</sequence>
<keyword evidence="4" id="KW-0804">Transcription</keyword>
<dbReference type="InterPro" id="IPR014071">
    <property type="entry name" value="Cu_transp_CopY/TcrY"/>
</dbReference>
<dbReference type="InterPro" id="IPR036388">
    <property type="entry name" value="WH-like_DNA-bd_sf"/>
</dbReference>
<dbReference type="RefSeq" id="WP_307122051.1">
    <property type="nucleotide sequence ID" value="NZ_JAUSTM010000013.1"/>
</dbReference>
<evidence type="ECO:0000313" key="5">
    <source>
        <dbReference type="EMBL" id="MDQ0222875.1"/>
    </source>
</evidence>
<keyword evidence="3" id="KW-0238">DNA-binding</keyword>
<reference evidence="5 6" key="1">
    <citation type="submission" date="2023-07" db="EMBL/GenBank/DDBJ databases">
        <title>Genomic Encyclopedia of Type Strains, Phase IV (KMG-IV): sequencing the most valuable type-strain genomes for metagenomic binning, comparative biology and taxonomic classification.</title>
        <authorList>
            <person name="Goeker M."/>
        </authorList>
    </citation>
    <scope>NUCLEOTIDE SEQUENCE [LARGE SCALE GENOMIC DNA]</scope>
    <source>
        <strain evidence="5 6">DSM 105143</strain>
    </source>
</reference>
<keyword evidence="6" id="KW-1185">Reference proteome</keyword>
<dbReference type="InterPro" id="IPR005650">
    <property type="entry name" value="BlaI_family"/>
</dbReference>